<dbReference type="AlphaFoldDB" id="A0A934MAG9"/>
<evidence type="ECO:0000259" key="1">
    <source>
        <dbReference type="Pfam" id="PF03033"/>
    </source>
</evidence>
<accession>A0A934MAG9</accession>
<reference evidence="3" key="1">
    <citation type="submission" date="2020-12" db="EMBL/GenBank/DDBJ databases">
        <title>Sanguibacter suaedae sp. nov., isolated from Suaeda aralocaspica.</title>
        <authorList>
            <person name="Ma Q."/>
        </authorList>
    </citation>
    <scope>NUCLEOTIDE SEQUENCE</scope>
    <source>
        <strain evidence="3">YZGR15</strain>
    </source>
</reference>
<dbReference type="EMBL" id="JAEINH010000009">
    <property type="protein sequence ID" value="MBI9115600.1"/>
    <property type="molecule type" value="Genomic_DNA"/>
</dbReference>
<keyword evidence="4" id="KW-1185">Reference proteome</keyword>
<evidence type="ECO:0000313" key="4">
    <source>
        <dbReference type="Proteomes" id="UP000602087"/>
    </source>
</evidence>
<sequence length="400" mass="41206">MDLLLLTAGSRGDVEPFVALAQAAVAAGHRVHLGIPDGSGVDVDGSVPLVPLHVDFSRLVADQGVSPWAAARSMRTTIRPAMGRMLSAAARAVVHVRPDVVVHHPKVLSAPAAAACVGATSVVAEIVPTLTPTRAFPMPGTVGVSLGPLNRATYGAGSAAAAMFRREVDAALAPHGISGDARRARPAGSLVPISPLLQGRPDDWPATTQLTGPWVSRTPSAPLDTDVARFVAQGPFVYAGFGSMASGDPRARAAAIVEAARARGLAVLLATGWGGLELPDDARGADVLCVRSVPHDQVLPHAAVAVHHGGAGTSHAAVRAGAPSVVVPFLADQPFWAHRLAERGLGAPPVRRRRVSARRIGAAIDTARALRTDTLASAASTMREENGTARALTALEILRR</sequence>
<dbReference type="GO" id="GO:0008194">
    <property type="term" value="F:UDP-glycosyltransferase activity"/>
    <property type="evidence" value="ECO:0007669"/>
    <property type="project" value="InterPro"/>
</dbReference>
<dbReference type="Gene3D" id="3.40.50.2000">
    <property type="entry name" value="Glycogen Phosphorylase B"/>
    <property type="match status" value="2"/>
</dbReference>
<dbReference type="Pfam" id="PF03033">
    <property type="entry name" value="Glyco_transf_28"/>
    <property type="match status" value="1"/>
</dbReference>
<dbReference type="Pfam" id="PF06722">
    <property type="entry name" value="EryCIII-like_C"/>
    <property type="match status" value="1"/>
</dbReference>
<dbReference type="GO" id="GO:0033072">
    <property type="term" value="P:vancomycin biosynthetic process"/>
    <property type="evidence" value="ECO:0007669"/>
    <property type="project" value="UniProtKB-ARBA"/>
</dbReference>
<dbReference type="InterPro" id="IPR010610">
    <property type="entry name" value="EryCIII-like_C"/>
</dbReference>
<dbReference type="PANTHER" id="PTHR48050:SF13">
    <property type="entry name" value="STEROL 3-BETA-GLUCOSYLTRANSFERASE UGT80A2"/>
    <property type="match status" value="1"/>
</dbReference>
<protein>
    <submittedName>
        <fullName evidence="3">Glycosyltransferase family 1 protein</fullName>
    </submittedName>
</protein>
<gene>
    <name evidence="3" type="ORF">JAV76_11305</name>
</gene>
<dbReference type="SUPFAM" id="SSF53756">
    <property type="entry name" value="UDP-Glycosyltransferase/glycogen phosphorylase"/>
    <property type="match status" value="1"/>
</dbReference>
<evidence type="ECO:0000313" key="3">
    <source>
        <dbReference type="EMBL" id="MBI9115600.1"/>
    </source>
</evidence>
<dbReference type="PANTHER" id="PTHR48050">
    <property type="entry name" value="STEROL 3-BETA-GLUCOSYLTRANSFERASE"/>
    <property type="match status" value="1"/>
</dbReference>
<feature type="domain" description="Erythromycin biosynthesis protein CIII-like C-terminal" evidence="2">
    <location>
        <begin position="287"/>
        <end position="387"/>
    </location>
</feature>
<dbReference type="GO" id="GO:0005975">
    <property type="term" value="P:carbohydrate metabolic process"/>
    <property type="evidence" value="ECO:0007669"/>
    <property type="project" value="InterPro"/>
</dbReference>
<dbReference type="InterPro" id="IPR004276">
    <property type="entry name" value="GlycoTrans_28_N"/>
</dbReference>
<dbReference type="CDD" id="cd03784">
    <property type="entry name" value="GT1_Gtf-like"/>
    <property type="match status" value="1"/>
</dbReference>
<feature type="domain" description="Glycosyltransferase family 28 N-terminal" evidence="1">
    <location>
        <begin position="4"/>
        <end position="55"/>
    </location>
</feature>
<dbReference type="Proteomes" id="UP000602087">
    <property type="component" value="Unassembled WGS sequence"/>
</dbReference>
<dbReference type="FunFam" id="3.40.50.2000:FF:000009">
    <property type="entry name" value="Sterol 3-beta-glucosyltransferase UGT80A2"/>
    <property type="match status" value="1"/>
</dbReference>
<name>A0A934MAG9_9MICO</name>
<dbReference type="InterPro" id="IPR002213">
    <property type="entry name" value="UDP_glucos_trans"/>
</dbReference>
<organism evidence="3 4">
    <name type="scientific">Sanguibacter suaedae</name>
    <dbReference type="NCBI Taxonomy" id="2795737"/>
    <lineage>
        <taxon>Bacteria</taxon>
        <taxon>Bacillati</taxon>
        <taxon>Actinomycetota</taxon>
        <taxon>Actinomycetes</taxon>
        <taxon>Micrococcales</taxon>
        <taxon>Sanguibacteraceae</taxon>
        <taxon>Sanguibacter</taxon>
    </lineage>
</organism>
<dbReference type="RefSeq" id="WP_198734167.1">
    <property type="nucleotide sequence ID" value="NZ_JAEINH010000009.1"/>
</dbReference>
<proteinExistence type="predicted"/>
<dbReference type="GO" id="GO:0016758">
    <property type="term" value="F:hexosyltransferase activity"/>
    <property type="evidence" value="ECO:0007669"/>
    <property type="project" value="InterPro"/>
</dbReference>
<comment type="caution">
    <text evidence="3">The sequence shown here is derived from an EMBL/GenBank/DDBJ whole genome shotgun (WGS) entry which is preliminary data.</text>
</comment>
<evidence type="ECO:0000259" key="2">
    <source>
        <dbReference type="Pfam" id="PF06722"/>
    </source>
</evidence>
<dbReference type="InterPro" id="IPR050426">
    <property type="entry name" value="Glycosyltransferase_28"/>
</dbReference>